<name>A0A4P9WPL1_9FUNG</name>
<keyword evidence="2" id="KW-1185">Reference proteome</keyword>
<organism evidence="1 2">
    <name type="scientific">Blyttiomyces helicus</name>
    <dbReference type="NCBI Taxonomy" id="388810"/>
    <lineage>
        <taxon>Eukaryota</taxon>
        <taxon>Fungi</taxon>
        <taxon>Fungi incertae sedis</taxon>
        <taxon>Chytridiomycota</taxon>
        <taxon>Chytridiomycota incertae sedis</taxon>
        <taxon>Chytridiomycetes</taxon>
        <taxon>Chytridiomycetes incertae sedis</taxon>
        <taxon>Blyttiomyces</taxon>
    </lineage>
</organism>
<gene>
    <name evidence="1" type="ORF">BDK51DRAFT_49724</name>
</gene>
<evidence type="ECO:0000313" key="1">
    <source>
        <dbReference type="EMBL" id="RKO94265.1"/>
    </source>
</evidence>
<reference evidence="2" key="1">
    <citation type="journal article" date="2018" name="Nat. Microbiol.">
        <title>Leveraging single-cell genomics to expand the fungal tree of life.</title>
        <authorList>
            <person name="Ahrendt S.R."/>
            <person name="Quandt C.A."/>
            <person name="Ciobanu D."/>
            <person name="Clum A."/>
            <person name="Salamov A."/>
            <person name="Andreopoulos B."/>
            <person name="Cheng J.F."/>
            <person name="Woyke T."/>
            <person name="Pelin A."/>
            <person name="Henrissat B."/>
            <person name="Reynolds N.K."/>
            <person name="Benny G.L."/>
            <person name="Smith M.E."/>
            <person name="James T.Y."/>
            <person name="Grigoriev I.V."/>
        </authorList>
    </citation>
    <scope>NUCLEOTIDE SEQUENCE [LARGE SCALE GENOMIC DNA]</scope>
</reference>
<proteinExistence type="predicted"/>
<dbReference type="AlphaFoldDB" id="A0A4P9WPL1"/>
<protein>
    <submittedName>
        <fullName evidence="1">Uncharacterized protein</fullName>
    </submittedName>
</protein>
<dbReference type="EMBL" id="KZ993952">
    <property type="protein sequence ID" value="RKO94265.1"/>
    <property type="molecule type" value="Genomic_DNA"/>
</dbReference>
<sequence>MSMIHNSHVQIMEHADQVKMSILHVSDTDTDTDGMEISNQRSCSSSIDLVSELAEIEWHLWDGYYGSNRNDKLCRPTASEIAEFLIFHMDSVDVKDKYVRKVQRWALAMTRQTSTHPFDEWDRLLFVGCDLETGPDIYYAGDREVRRWKFKRLFPVPVPAGAPSMITVTVKEMANCAGVMTLMENQTPHPIKKVIDDERIILIIERLKHWKKSLSRPPICYDALDFFEDERYVTEEVLRIEFEETFKDVVNVAYVRSEALVYDAWCECDIDEYEDENPDFDLDGEDDFYVWRPRVRLMEDSISFPIGLVDRLASIRGSMWIKGRPTNSDEITRYRMFLCEINLPNIGVCVCCVIDLTEYWIDEKKVRVVDVGKEVFYLTDTLACNMQCMVVRMHNVDNIGEFFCNDNLVDKGKTNPFYRGLDVFDLPHAHWMRRLAKQRGTIVEAVIRAKTGRAGVYVSIPW</sequence>
<dbReference type="Proteomes" id="UP000269721">
    <property type="component" value="Unassembled WGS sequence"/>
</dbReference>
<accession>A0A4P9WPL1</accession>
<evidence type="ECO:0000313" key="2">
    <source>
        <dbReference type="Proteomes" id="UP000269721"/>
    </source>
</evidence>